<dbReference type="Pfam" id="PF03401">
    <property type="entry name" value="TctC"/>
    <property type="match status" value="1"/>
</dbReference>
<comment type="similarity">
    <text evidence="1">Belongs to the UPF0065 (bug) family.</text>
</comment>
<reference evidence="2" key="1">
    <citation type="submission" date="2019-07" db="EMBL/GenBank/DDBJ databases">
        <authorList>
            <person name="Weber M."/>
            <person name="Kostadinov I."/>
            <person name="Kostadinov D I."/>
        </authorList>
    </citation>
    <scope>NUCLEOTIDE SEQUENCE</scope>
    <source>
        <strain evidence="2">Gfbio:sag-sample-m06:053724c1-46a9-4a36-b237-ea2bf867836b</strain>
    </source>
</reference>
<dbReference type="CDD" id="cd07012">
    <property type="entry name" value="PBP2_Bug_TTT"/>
    <property type="match status" value="1"/>
</dbReference>
<dbReference type="InterPro" id="IPR005064">
    <property type="entry name" value="BUG"/>
</dbReference>
<organism evidence="2">
    <name type="scientific">uncultured Woeseiaceae bacterium</name>
    <dbReference type="NCBI Taxonomy" id="1983305"/>
    <lineage>
        <taxon>Bacteria</taxon>
        <taxon>Pseudomonadati</taxon>
        <taxon>Pseudomonadota</taxon>
        <taxon>Gammaproteobacteria</taxon>
        <taxon>Woeseiales</taxon>
        <taxon>Woeseiaceae</taxon>
        <taxon>environmental samples</taxon>
    </lineage>
</organism>
<dbReference type="AlphaFoldDB" id="A0A7D9H483"/>
<dbReference type="InterPro" id="IPR042100">
    <property type="entry name" value="Bug_dom1"/>
</dbReference>
<evidence type="ECO:0000256" key="1">
    <source>
        <dbReference type="ARBA" id="ARBA00006987"/>
    </source>
</evidence>
<evidence type="ECO:0000313" key="2">
    <source>
        <dbReference type="EMBL" id="VUX56042.1"/>
    </source>
</evidence>
<dbReference type="Gene3D" id="3.40.190.10">
    <property type="entry name" value="Periplasmic binding protein-like II"/>
    <property type="match status" value="1"/>
</dbReference>
<evidence type="ECO:0008006" key="3">
    <source>
        <dbReference type="Google" id="ProtNLM"/>
    </source>
</evidence>
<accession>A0A7D9H483</accession>
<dbReference type="PIRSF" id="PIRSF017082">
    <property type="entry name" value="YflP"/>
    <property type="match status" value="1"/>
</dbReference>
<dbReference type="PANTHER" id="PTHR42928:SF3">
    <property type="entry name" value="UPF0065 PROTEIN YFLP"/>
    <property type="match status" value="1"/>
</dbReference>
<sequence>MKISDANCRFRRQLNLIAVFLSLSIFFGVSQPVFAVERLHFLIPGGAGGGWDATARGVGEALTRSGLVRRASYENMSGGDGSKAIAHLIETAERQSDTLMVSSTPIVLKSLNDIFPQSHKDLTPVAAVIADYGAFVVKMDSKYTNWQQMIADFKLDPRNVLVAGGSVIGGMDHVIAAMAFNKSGVDAKTLRYIPYNAGAKAMVGLLSGETHLLSTGLSEALALAEQGEVRILAMTAATRLKHAPDVPTISEQGIDLVFTNWRGFFGAPRLSEDKVLEFEDLLEKMYDTKEWEDIRLKRGWSNLYISGNNFVEFLSDQEKEMGLLLDELGLR</sequence>
<proteinExistence type="inferred from homology"/>
<dbReference type="EMBL" id="LR633967">
    <property type="protein sequence ID" value="VUX56042.1"/>
    <property type="molecule type" value="Genomic_DNA"/>
</dbReference>
<name>A0A7D9H483_9GAMM</name>
<gene>
    <name evidence="2" type="ORF">JTBM06_V1_250002</name>
</gene>
<protein>
    <recommendedName>
        <fullName evidence="3">Tricarboxylic transport TctC</fullName>
    </recommendedName>
</protein>
<dbReference type="Gene3D" id="3.40.190.150">
    <property type="entry name" value="Bordetella uptake gene, domain 1"/>
    <property type="match status" value="1"/>
</dbReference>
<dbReference type="PANTHER" id="PTHR42928">
    <property type="entry name" value="TRICARBOXYLATE-BINDING PROTEIN"/>
    <property type="match status" value="1"/>
</dbReference>